<evidence type="ECO:0000256" key="1">
    <source>
        <dbReference type="SAM" id="Coils"/>
    </source>
</evidence>
<name>A0A8R1XNA2_ONCVO</name>
<keyword evidence="3" id="KW-1185">Reference proteome</keyword>
<feature type="coiled-coil region" evidence="1">
    <location>
        <begin position="9"/>
        <end position="43"/>
    </location>
</feature>
<protein>
    <submittedName>
        <fullName evidence="2">Uncharacterized protein</fullName>
    </submittedName>
</protein>
<evidence type="ECO:0000313" key="3">
    <source>
        <dbReference type="Proteomes" id="UP000024404"/>
    </source>
</evidence>
<dbReference type="EMBL" id="CMVM020000003">
    <property type="status" value="NOT_ANNOTATED_CDS"/>
    <property type="molecule type" value="Genomic_DNA"/>
</dbReference>
<evidence type="ECO:0000313" key="2">
    <source>
        <dbReference type="EnsemblMetazoa" id="OVOC11709.1"/>
    </source>
</evidence>
<keyword evidence="1" id="KW-0175">Coiled coil</keyword>
<accession>A0A8R1XNA2</accession>
<dbReference type="Proteomes" id="UP000024404">
    <property type="component" value="Unassembled WGS sequence"/>
</dbReference>
<proteinExistence type="predicted"/>
<reference evidence="2" key="2">
    <citation type="submission" date="2022-06" db="UniProtKB">
        <authorList>
            <consortium name="EnsemblMetazoa"/>
        </authorList>
    </citation>
    <scope>IDENTIFICATION</scope>
</reference>
<dbReference type="AlphaFoldDB" id="A0A8R1XNA2"/>
<organism evidence="2 3">
    <name type="scientific">Onchocerca volvulus</name>
    <dbReference type="NCBI Taxonomy" id="6282"/>
    <lineage>
        <taxon>Eukaryota</taxon>
        <taxon>Metazoa</taxon>
        <taxon>Ecdysozoa</taxon>
        <taxon>Nematoda</taxon>
        <taxon>Chromadorea</taxon>
        <taxon>Rhabditida</taxon>
        <taxon>Spirurina</taxon>
        <taxon>Spiruromorpha</taxon>
        <taxon>Filarioidea</taxon>
        <taxon>Onchocercidae</taxon>
        <taxon>Onchocerca</taxon>
    </lineage>
</organism>
<sequence length="144" mass="16649">MNIYSLPHENLLLIRLEELERRLNELEGQNAQEEEKSGMKRRELGIPVPVVATKILLPSGFMMQEKISITIGGIPHAPIYQLLSTKTKAPKTNISNLKIEQQNLLSVFVPNMELSDYENSVMMRKIFPRKETALFMRYCLEEFI</sequence>
<reference evidence="3" key="1">
    <citation type="submission" date="2013-10" db="EMBL/GenBank/DDBJ databases">
        <title>Genome sequencing of Onchocerca volvulus.</title>
        <authorList>
            <person name="Cotton J."/>
            <person name="Tsai J."/>
            <person name="Stanley E."/>
            <person name="Tracey A."/>
            <person name="Holroyd N."/>
            <person name="Lustigman S."/>
            <person name="Berriman M."/>
        </authorList>
    </citation>
    <scope>NUCLEOTIDE SEQUENCE</scope>
</reference>
<dbReference type="EnsemblMetazoa" id="OVOC11709.1">
    <property type="protein sequence ID" value="OVOC11709.1"/>
    <property type="gene ID" value="WBGene00248518"/>
</dbReference>